<evidence type="ECO:0000259" key="1">
    <source>
        <dbReference type="Pfam" id="PF10057"/>
    </source>
</evidence>
<proteinExistence type="predicted"/>
<dbReference type="EMBL" id="SORF01000001">
    <property type="protein sequence ID" value="TDY51422.1"/>
    <property type="molecule type" value="Genomic_DNA"/>
</dbReference>
<name>A0A4R8LW80_9BACL</name>
<feature type="domain" description="Na+-translocating membrane potential-generating system MpsC" evidence="1">
    <location>
        <begin position="7"/>
        <end position="115"/>
    </location>
</feature>
<reference evidence="2 3" key="1">
    <citation type="submission" date="2019-03" db="EMBL/GenBank/DDBJ databases">
        <title>Genomic Encyclopedia of Type Strains, Phase IV (KMG-IV): sequencing the most valuable type-strain genomes for metagenomic binning, comparative biology and taxonomic classification.</title>
        <authorList>
            <person name="Goeker M."/>
        </authorList>
    </citation>
    <scope>NUCLEOTIDE SEQUENCE [LARGE SCALE GENOMIC DNA]</scope>
    <source>
        <strain evidence="2 3">DSM 17974</strain>
    </source>
</reference>
<protein>
    <submittedName>
        <fullName evidence="2">Uncharacterized protein YbcI</fullName>
    </submittedName>
</protein>
<accession>A0A4R8LW80</accession>
<evidence type="ECO:0000313" key="2">
    <source>
        <dbReference type="EMBL" id="TDY51422.1"/>
    </source>
</evidence>
<dbReference type="InterPro" id="IPR018745">
    <property type="entry name" value="MpsC"/>
</dbReference>
<gene>
    <name evidence="2" type="ORF">C7445_101424</name>
</gene>
<comment type="caution">
    <text evidence="2">The sequence shown here is derived from an EMBL/GenBank/DDBJ whole genome shotgun (WGS) entry which is preliminary data.</text>
</comment>
<dbReference type="RefSeq" id="WP_166668947.1">
    <property type="nucleotide sequence ID" value="NZ_BSUS01000001.1"/>
</dbReference>
<dbReference type="Proteomes" id="UP000294581">
    <property type="component" value="Unassembled WGS sequence"/>
</dbReference>
<evidence type="ECO:0000313" key="3">
    <source>
        <dbReference type="Proteomes" id="UP000294581"/>
    </source>
</evidence>
<dbReference type="AlphaFoldDB" id="A0A4R8LW80"/>
<dbReference type="Pfam" id="PF10057">
    <property type="entry name" value="MpsC"/>
    <property type="match status" value="1"/>
</dbReference>
<sequence>MTQPIKVAHAFSNLVREVRKQHVGKGPEHITTRFVGPWAICELRGNLTSVEKFAVKSEEGRRLVRELRTTFIKEIYKDEKVKSHVEQLVGASLVTLFCDFDVDLDMAVTVYVFDRALGLDSSSWL</sequence>
<organism evidence="2 3">
    <name type="scientific">Alicyclobacillus sacchari</name>
    <dbReference type="NCBI Taxonomy" id="392010"/>
    <lineage>
        <taxon>Bacteria</taxon>
        <taxon>Bacillati</taxon>
        <taxon>Bacillota</taxon>
        <taxon>Bacilli</taxon>
        <taxon>Bacillales</taxon>
        <taxon>Alicyclobacillaceae</taxon>
        <taxon>Alicyclobacillus</taxon>
    </lineage>
</organism>
<keyword evidence="3" id="KW-1185">Reference proteome</keyword>